<comment type="catalytic activity">
    <reaction evidence="8">
        <text>ATP + H2O = ADP + phosphate + H(+)</text>
        <dbReference type="Rhea" id="RHEA:13065"/>
        <dbReference type="ChEBI" id="CHEBI:15377"/>
        <dbReference type="ChEBI" id="CHEBI:15378"/>
        <dbReference type="ChEBI" id="CHEBI:30616"/>
        <dbReference type="ChEBI" id="CHEBI:43474"/>
        <dbReference type="ChEBI" id="CHEBI:456216"/>
    </reaction>
</comment>
<dbReference type="InterPro" id="IPR006068">
    <property type="entry name" value="ATPase_P-typ_cation-transptr_C"/>
</dbReference>
<dbReference type="GO" id="GO:0005524">
    <property type="term" value="F:ATP binding"/>
    <property type="evidence" value="ECO:0007669"/>
    <property type="project" value="UniProtKB-KW"/>
</dbReference>
<dbReference type="Pfam" id="PF00122">
    <property type="entry name" value="E1-E2_ATPase"/>
    <property type="match status" value="1"/>
</dbReference>
<dbReference type="InterPro" id="IPR001757">
    <property type="entry name" value="P_typ_ATPase"/>
</dbReference>
<dbReference type="SFLD" id="SFLDS00003">
    <property type="entry name" value="Haloacid_Dehalogenase"/>
    <property type="match status" value="1"/>
</dbReference>
<evidence type="ECO:0000313" key="12">
    <source>
        <dbReference type="Proteomes" id="UP000291469"/>
    </source>
</evidence>
<dbReference type="PROSITE" id="PS00154">
    <property type="entry name" value="ATPASE_E1_E2"/>
    <property type="match status" value="1"/>
</dbReference>
<dbReference type="SUPFAM" id="SSF81653">
    <property type="entry name" value="Calcium ATPase, transduction domain A"/>
    <property type="match status" value="1"/>
</dbReference>
<gene>
    <name evidence="11" type="ORF">ER308_20085</name>
</gene>
<feature type="domain" description="Cation-transporting P-type ATPase N-terminal" evidence="10">
    <location>
        <begin position="721"/>
        <end position="790"/>
    </location>
</feature>
<evidence type="ECO:0000256" key="2">
    <source>
        <dbReference type="ARBA" id="ARBA00022692"/>
    </source>
</evidence>
<dbReference type="InterPro" id="IPR004014">
    <property type="entry name" value="ATPase_P-typ_cation-transptr_N"/>
</dbReference>
<keyword evidence="4" id="KW-0067">ATP-binding</keyword>
<dbReference type="SFLD" id="SFLDF00027">
    <property type="entry name" value="p-type_atpase"/>
    <property type="match status" value="1"/>
</dbReference>
<evidence type="ECO:0000313" key="11">
    <source>
        <dbReference type="EMBL" id="QBI21637.1"/>
    </source>
</evidence>
<evidence type="ECO:0000259" key="10">
    <source>
        <dbReference type="SMART" id="SM00831"/>
    </source>
</evidence>
<dbReference type="Proteomes" id="UP000291469">
    <property type="component" value="Chromosome"/>
</dbReference>
<evidence type="ECO:0000256" key="3">
    <source>
        <dbReference type="ARBA" id="ARBA00022741"/>
    </source>
</evidence>
<keyword evidence="7" id="KW-0472">Membrane</keyword>
<dbReference type="InterPro" id="IPR008250">
    <property type="entry name" value="ATPase_P-typ_transduc_dom_A_sf"/>
</dbReference>
<dbReference type="InterPro" id="IPR018303">
    <property type="entry name" value="ATPase_P-typ_P_site"/>
</dbReference>
<organism evidence="11 12">
    <name type="scientific">Egibacter rhizosphaerae</name>
    <dbReference type="NCBI Taxonomy" id="1670831"/>
    <lineage>
        <taxon>Bacteria</taxon>
        <taxon>Bacillati</taxon>
        <taxon>Actinomycetota</taxon>
        <taxon>Nitriliruptoria</taxon>
        <taxon>Egibacterales</taxon>
        <taxon>Egibacteraceae</taxon>
        <taxon>Egibacter</taxon>
    </lineage>
</organism>
<dbReference type="NCBIfam" id="TIGR01494">
    <property type="entry name" value="ATPase_P-type"/>
    <property type="match status" value="2"/>
</dbReference>
<dbReference type="SUPFAM" id="SSF56784">
    <property type="entry name" value="HAD-like"/>
    <property type="match status" value="1"/>
</dbReference>
<proteinExistence type="predicted"/>
<sequence>MNDAPERPGRPFALALTPLVLANDLARASAGTVARAVADVGDRIDTALDGASDAVESRANGWRDEAERVVGSVAAQLQDRAEDVSELVSGVGEFVEEHVEALPEFVDGGRELVADVVEEGTDLVEDTLGTHRRVWEDEDGDQLEIEVHGVDEPGARGLRRRLREAVEQLEGVEWAEVNAITSRIAVGLSGGPVDLIVAAVETVEDAHGVRRKRRAEPRWEAAERAEHPSDDEPVHRAIAAMTGDVLAIGYSIVGRAARLPRIPVELAGILPVIDNHPALRDRLEQVLGRRTTQLVMPLGNALANGASQGPTGAIVDLGYQASLLGELRARQHVWAQRADELYAAADGGEIAPPDLEPRPLPLPHGPVESWSERISASSLAGFAVSFALTRDVRRSTDAFLAGIPKAARLGREGFAAQLGRTLAYRGVVPLDGEALRRLDRVDTVVVDSDVLVADEHEVTRVAWADEGVDAEATVDRLLDARDPGDRVSRGGWILAPFDSLEGGVERPRGTTTRARELRASGLYALALVRGRRVRAVVGVRRRLDPGAELVLRAIRDAGHTFVIAGRKGGLDRRLGPDAVVPRGKAMGRAVRDLQADGAGVMVIARRGKTGLAAADVAVGLVRRSGRPPWGADLVFGRELAETALIVDASVVAHAVSRRSARFALGGSALGALVALTGPRASAGRRCLTIVNGAAGASLLAGTWAAISLAHQPRPRPPARTAWHALPAEAVLRRLDAGLLGLSTPQARQRKRSRRADEPELGSAEPFLAELANPLNPILAGGAALAAAAGSMLDAWLVIGLIGVNGAVGGIQRLRADREIARLLERTTARARVLRDGALHEVPEDDLVPGDVIVLEVGDVVPADCRILEAADLEADESSLTGESLPVAKGAEPTPGAELADRTSMLYEDAVVAAGSARAVVVAGGADTELSRAIADAGAPPASGVEARLSALSERILPASLATAGVVAGVGMLRRWPLREVAGTGVSLAIASVPEGLPFVSTAAQLAAARRLATRGAVVRDPRAIEALGRVEVLCIDKTGTLTEGRMRLRLVTDGLDTWEPTANGLPGEVLATAARATPPSGDDGNPTDRAIVEAAERAGVEAGGWEVEDELPFEASRGLHAIVARDGAQRTVVVKGAPEEILRRCTRWRPGGTTQPLDRATLGEVDERADAIARSGFRVLAIATGPVPDGDEPLDDDTTLADLELVGLLALADPVRATARDALDGIRGAGVRAMMVTGDHPDTAAAIADELGIGGRVLTGPEIDALDDEALAARLDEVAVIARVTPAAKVRIVQRLQAGGRAVAMTGDGANDAPAIRLADVGVALGRRATPAARDAADLVVTDDRVETLIDAVTEGRALWGSVREALGVLLGGNLGEIGFTLSSSLFSRRAPISGRQFLLVNLLTDLAPAVAIAVRPPRDRSPEALRREGPSTSLGSALTRSIAVRATATGTAATGAWAAARVTGTAQRAGTVGLVSLVGTQLGQTLLAGGAREPLVVATSAGSLAALAAIVQTPVLSGFFGCRPLGPLGWSQAMTASAVGAVGGHVAGRVLRSD</sequence>
<dbReference type="SUPFAM" id="SSF81665">
    <property type="entry name" value="Calcium ATPase, transmembrane domain M"/>
    <property type="match status" value="1"/>
</dbReference>
<dbReference type="SUPFAM" id="SSF81660">
    <property type="entry name" value="Metal cation-transporting ATPase, ATP-binding domain N"/>
    <property type="match status" value="1"/>
</dbReference>
<dbReference type="SMART" id="SM00831">
    <property type="entry name" value="Cation_ATPase_N"/>
    <property type="match status" value="1"/>
</dbReference>
<dbReference type="PANTHER" id="PTHR42861">
    <property type="entry name" value="CALCIUM-TRANSPORTING ATPASE"/>
    <property type="match status" value="1"/>
</dbReference>
<evidence type="ECO:0000256" key="6">
    <source>
        <dbReference type="ARBA" id="ARBA00022989"/>
    </source>
</evidence>
<dbReference type="PRINTS" id="PR00119">
    <property type="entry name" value="CATATPASE"/>
</dbReference>
<dbReference type="PRINTS" id="PR00120">
    <property type="entry name" value="HATPASE"/>
</dbReference>
<dbReference type="InterPro" id="IPR023298">
    <property type="entry name" value="ATPase_P-typ_TM_dom_sf"/>
</dbReference>
<keyword evidence="11" id="KW-0378">Hydrolase</keyword>
<comment type="subcellular location">
    <subcellularLocation>
        <location evidence="1">Cell membrane</location>
        <topology evidence="1">Multi-pass membrane protein</topology>
    </subcellularLocation>
</comment>
<keyword evidence="12" id="KW-1185">Reference proteome</keyword>
<keyword evidence="5" id="KW-1278">Translocase</keyword>
<dbReference type="RefSeq" id="WP_131156629.1">
    <property type="nucleotide sequence ID" value="NZ_CP036402.1"/>
</dbReference>
<evidence type="ECO:0000256" key="8">
    <source>
        <dbReference type="ARBA" id="ARBA00049360"/>
    </source>
</evidence>
<dbReference type="GO" id="GO:0005886">
    <property type="term" value="C:plasma membrane"/>
    <property type="evidence" value="ECO:0007669"/>
    <property type="project" value="UniProtKB-SubCell"/>
</dbReference>
<protein>
    <submittedName>
        <fullName evidence="11">HAD family hydrolase</fullName>
    </submittedName>
</protein>
<keyword evidence="3" id="KW-0547">Nucleotide-binding</keyword>
<keyword evidence="2" id="KW-0812">Transmembrane</keyword>
<dbReference type="InterPro" id="IPR044492">
    <property type="entry name" value="P_typ_ATPase_HD_dom"/>
</dbReference>
<evidence type="ECO:0000256" key="9">
    <source>
        <dbReference type="SAM" id="MobiDB-lite"/>
    </source>
</evidence>
<dbReference type="Gene3D" id="1.20.1110.10">
    <property type="entry name" value="Calcium-transporting ATPase, transmembrane domain"/>
    <property type="match status" value="2"/>
</dbReference>
<feature type="compositionally biased region" description="Basic and acidic residues" evidence="9">
    <location>
        <begin position="216"/>
        <end position="231"/>
    </location>
</feature>
<dbReference type="InterPro" id="IPR059000">
    <property type="entry name" value="ATPase_P-type_domA"/>
</dbReference>
<dbReference type="EMBL" id="CP036402">
    <property type="protein sequence ID" value="QBI21637.1"/>
    <property type="molecule type" value="Genomic_DNA"/>
</dbReference>
<accession>A0A411YKC3</accession>
<evidence type="ECO:0000256" key="7">
    <source>
        <dbReference type="ARBA" id="ARBA00023136"/>
    </source>
</evidence>
<dbReference type="GO" id="GO:0016887">
    <property type="term" value="F:ATP hydrolysis activity"/>
    <property type="evidence" value="ECO:0007669"/>
    <property type="project" value="InterPro"/>
</dbReference>
<reference evidence="11 12" key="1">
    <citation type="submission" date="2019-01" db="EMBL/GenBank/DDBJ databases">
        <title>Egibacter rhizosphaerae EGI 80759T.</title>
        <authorList>
            <person name="Chen D.-D."/>
            <person name="Tian Y."/>
            <person name="Jiao J.-Y."/>
            <person name="Zhang X.-T."/>
            <person name="Zhang Y.-G."/>
            <person name="Zhang Y."/>
            <person name="Xiao M."/>
            <person name="Shu W.-S."/>
            <person name="Li W.-J."/>
        </authorList>
    </citation>
    <scope>NUCLEOTIDE SEQUENCE [LARGE SCALE GENOMIC DNA]</scope>
    <source>
        <strain evidence="11 12">EGI 80759</strain>
    </source>
</reference>
<evidence type="ECO:0000256" key="5">
    <source>
        <dbReference type="ARBA" id="ARBA00022967"/>
    </source>
</evidence>
<dbReference type="SFLD" id="SFLDG00002">
    <property type="entry name" value="C1.7:_P-type_atpase_like"/>
    <property type="match status" value="1"/>
</dbReference>
<dbReference type="Gene3D" id="2.70.150.10">
    <property type="entry name" value="Calcium-transporting ATPase, cytoplasmic transduction domain A"/>
    <property type="match status" value="1"/>
</dbReference>
<dbReference type="KEGG" id="erz:ER308_20085"/>
<dbReference type="Pfam" id="PF13246">
    <property type="entry name" value="Cation_ATPase"/>
    <property type="match status" value="1"/>
</dbReference>
<dbReference type="InterPro" id="IPR023214">
    <property type="entry name" value="HAD_sf"/>
</dbReference>
<name>A0A411YKC3_9ACTN</name>
<evidence type="ECO:0000256" key="1">
    <source>
        <dbReference type="ARBA" id="ARBA00004651"/>
    </source>
</evidence>
<dbReference type="InterPro" id="IPR036412">
    <property type="entry name" value="HAD-like_sf"/>
</dbReference>
<feature type="region of interest" description="Disordered" evidence="9">
    <location>
        <begin position="211"/>
        <end position="231"/>
    </location>
</feature>
<dbReference type="Gene3D" id="3.40.50.1000">
    <property type="entry name" value="HAD superfamily/HAD-like"/>
    <property type="match status" value="2"/>
</dbReference>
<dbReference type="InterPro" id="IPR023299">
    <property type="entry name" value="ATPase_P-typ_cyto_dom_N"/>
</dbReference>
<dbReference type="Gene3D" id="3.40.1110.10">
    <property type="entry name" value="Calcium-transporting ATPase, cytoplasmic domain N"/>
    <property type="match status" value="1"/>
</dbReference>
<dbReference type="Pfam" id="PF00689">
    <property type="entry name" value="Cation_ATPase_C"/>
    <property type="match status" value="1"/>
</dbReference>
<keyword evidence="6" id="KW-1133">Transmembrane helix</keyword>
<dbReference type="OrthoDB" id="9814270at2"/>
<evidence type="ECO:0000256" key="4">
    <source>
        <dbReference type="ARBA" id="ARBA00022840"/>
    </source>
</evidence>